<comment type="caution">
    <text evidence="2">The sequence shown here is derived from an EMBL/GenBank/DDBJ whole genome shotgun (WGS) entry which is preliminary data.</text>
</comment>
<feature type="domain" description="Glycosyltransferase 2-like" evidence="1">
    <location>
        <begin position="7"/>
        <end position="167"/>
    </location>
</feature>
<evidence type="ECO:0000259" key="1">
    <source>
        <dbReference type="Pfam" id="PF00535"/>
    </source>
</evidence>
<dbReference type="SUPFAM" id="SSF53448">
    <property type="entry name" value="Nucleotide-diphospho-sugar transferases"/>
    <property type="match status" value="1"/>
</dbReference>
<dbReference type="InterPro" id="IPR001173">
    <property type="entry name" value="Glyco_trans_2-like"/>
</dbReference>
<accession>A0ABN7MKD2</accession>
<dbReference type="PANTHER" id="PTHR43685">
    <property type="entry name" value="GLYCOSYLTRANSFERASE"/>
    <property type="match status" value="1"/>
</dbReference>
<dbReference type="InterPro" id="IPR050834">
    <property type="entry name" value="Glycosyltransf_2"/>
</dbReference>
<dbReference type="InterPro" id="IPR029044">
    <property type="entry name" value="Nucleotide-diphossugar_trans"/>
</dbReference>
<sequence>MNDELVSVVIPVFNGAPFVAKAVASVQAQGYGAVEILVVDDGSTDGTQEVLKRLEQSHGIRWFQRSHGGPARSRNYGIEAARGEYIALLDCDDEWLPGKLAAQLAIMRARPEVGLVHTDFEVRFEDGTVEERVSARASREPMVQAFAGGHVALPSTLLIRKRVLDQVGRLDPELYGSEDSDLTIRLFRVTTFECIDDVLVHKLQRGHGYRDMAFDEQTHRDRVLASRDRFLMRLEGFAPLTAAQRAALDREWANYFLLKGAAAERAGRPGDARRHYWSAIRKAPTRIRCYTRWLRALAP</sequence>
<evidence type="ECO:0000313" key="2">
    <source>
        <dbReference type="EMBL" id="CAE6802342.1"/>
    </source>
</evidence>
<evidence type="ECO:0000313" key="3">
    <source>
        <dbReference type="Proteomes" id="UP000675880"/>
    </source>
</evidence>
<dbReference type="Pfam" id="PF00535">
    <property type="entry name" value="Glycos_transf_2"/>
    <property type="match status" value="1"/>
</dbReference>
<keyword evidence="3" id="KW-1185">Reference proteome</keyword>
<dbReference type="EMBL" id="CAJNBJ010000021">
    <property type="protein sequence ID" value="CAE6802342.1"/>
    <property type="molecule type" value="Genomic_DNA"/>
</dbReference>
<gene>
    <name evidence="2" type="ORF">NSPZN2_80125</name>
</gene>
<protein>
    <submittedName>
        <fullName evidence="2">Glyco_trans_2-like domain-containing protein</fullName>
    </submittedName>
</protein>
<dbReference type="RefSeq" id="WP_213044284.1">
    <property type="nucleotide sequence ID" value="NZ_CAJNBJ010000021.1"/>
</dbReference>
<dbReference type="Gene3D" id="3.90.550.10">
    <property type="entry name" value="Spore Coat Polysaccharide Biosynthesis Protein SpsA, Chain A"/>
    <property type="match status" value="1"/>
</dbReference>
<organism evidence="2 3">
    <name type="scientific">Nitrospira defluvii</name>
    <dbReference type="NCBI Taxonomy" id="330214"/>
    <lineage>
        <taxon>Bacteria</taxon>
        <taxon>Pseudomonadati</taxon>
        <taxon>Nitrospirota</taxon>
        <taxon>Nitrospiria</taxon>
        <taxon>Nitrospirales</taxon>
        <taxon>Nitrospiraceae</taxon>
        <taxon>Nitrospira</taxon>
    </lineage>
</organism>
<name>A0ABN7MKD2_9BACT</name>
<reference evidence="2 3" key="1">
    <citation type="submission" date="2021-02" db="EMBL/GenBank/DDBJ databases">
        <authorList>
            <person name="Han P."/>
        </authorList>
    </citation>
    <scope>NUCLEOTIDE SEQUENCE [LARGE SCALE GENOMIC DNA]</scope>
    <source>
        <strain evidence="2">Candidatus Nitrospira sp. ZN2</strain>
    </source>
</reference>
<proteinExistence type="predicted"/>
<dbReference type="InterPro" id="IPR011990">
    <property type="entry name" value="TPR-like_helical_dom_sf"/>
</dbReference>
<dbReference type="Proteomes" id="UP000675880">
    <property type="component" value="Unassembled WGS sequence"/>
</dbReference>
<dbReference type="PANTHER" id="PTHR43685:SF2">
    <property type="entry name" value="GLYCOSYLTRANSFERASE 2-LIKE DOMAIN-CONTAINING PROTEIN"/>
    <property type="match status" value="1"/>
</dbReference>
<dbReference type="SUPFAM" id="SSF48452">
    <property type="entry name" value="TPR-like"/>
    <property type="match status" value="1"/>
</dbReference>